<proteinExistence type="inferred from homology"/>
<dbReference type="PROSITE" id="PS00107">
    <property type="entry name" value="PROTEIN_KINASE_ATP"/>
    <property type="match status" value="1"/>
</dbReference>
<name>A0ABD2YFZ8_9GENT</name>
<evidence type="ECO:0000256" key="10">
    <source>
        <dbReference type="SAM" id="MobiDB-lite"/>
    </source>
</evidence>
<evidence type="ECO:0000313" key="13">
    <source>
        <dbReference type="Proteomes" id="UP001630127"/>
    </source>
</evidence>
<dbReference type="InterPro" id="IPR000719">
    <property type="entry name" value="Prot_kinase_dom"/>
</dbReference>
<dbReference type="SUPFAM" id="SSF56112">
    <property type="entry name" value="Protein kinase-like (PK-like)"/>
    <property type="match status" value="1"/>
</dbReference>
<keyword evidence="6 9" id="KW-0067">ATP-binding</keyword>
<dbReference type="SMART" id="SM00220">
    <property type="entry name" value="S_TKc"/>
    <property type="match status" value="1"/>
</dbReference>
<dbReference type="Proteomes" id="UP001630127">
    <property type="component" value="Unassembled WGS sequence"/>
</dbReference>
<comment type="catalytic activity">
    <reaction evidence="7">
        <text>L-threonyl-[protein] + ATP = O-phospho-L-threonyl-[protein] + ADP + H(+)</text>
        <dbReference type="Rhea" id="RHEA:46608"/>
        <dbReference type="Rhea" id="RHEA-COMP:11060"/>
        <dbReference type="Rhea" id="RHEA-COMP:11605"/>
        <dbReference type="ChEBI" id="CHEBI:15378"/>
        <dbReference type="ChEBI" id="CHEBI:30013"/>
        <dbReference type="ChEBI" id="CHEBI:30616"/>
        <dbReference type="ChEBI" id="CHEBI:61977"/>
        <dbReference type="ChEBI" id="CHEBI:456216"/>
        <dbReference type="EC" id="2.7.11.25"/>
    </reaction>
</comment>
<feature type="compositionally biased region" description="Low complexity" evidence="10">
    <location>
        <begin position="11"/>
        <end position="24"/>
    </location>
</feature>
<feature type="binding site" evidence="9">
    <location>
        <position position="321"/>
    </location>
    <ligand>
        <name>ATP</name>
        <dbReference type="ChEBI" id="CHEBI:30616"/>
    </ligand>
</feature>
<feature type="domain" description="Protein kinase" evidence="11">
    <location>
        <begin position="292"/>
        <end position="553"/>
    </location>
</feature>
<evidence type="ECO:0000256" key="7">
    <source>
        <dbReference type="ARBA" id="ARBA00047559"/>
    </source>
</evidence>
<evidence type="ECO:0000256" key="9">
    <source>
        <dbReference type="PROSITE-ProRule" id="PRU10141"/>
    </source>
</evidence>
<comment type="caution">
    <text evidence="12">The sequence shown here is derived from an EMBL/GenBank/DDBJ whole genome shotgun (WGS) entry which is preliminary data.</text>
</comment>
<evidence type="ECO:0000256" key="1">
    <source>
        <dbReference type="ARBA" id="ARBA00006529"/>
    </source>
</evidence>
<evidence type="ECO:0000256" key="8">
    <source>
        <dbReference type="ARBA" id="ARBA00048329"/>
    </source>
</evidence>
<keyword evidence="4 9" id="KW-0547">Nucleotide-binding</keyword>
<accession>A0ABD2YFZ8</accession>
<keyword evidence="3" id="KW-0808">Transferase</keyword>
<sequence>MPYNLWAAFKSSSASTSPSDSPQPKLTRQRKLRHAGEDKLGLSRPVKSLPASPDKGPSSSSVSRSSISPHHWSRSAVPHPLPLPEFSSVQTPRSRGESDSSSSPVITSSTFQRTRGKSSDDTASRSSKLPTYQRRGFYKELDVEGIGNDFRLNVPVRSAPGSGFSSPVLSPQRFSTVDLFHSPLQASSASGTSPRDWVVGSPSQLLPTRIMCSPDHSPLQSPTSQNSCMSARKQTGSSLHSYHKAHSDTWLEGNNANVHPLPLPPGVSRPSQSPITHQHMDNSEVSPVKSQWIKGKLLGRGTYGSVYVATNCKTGALCAMKEVDLIPDDSKAQECIKQLEQEIKVLRRLKHPNIVQYYGTETIEDHFCIYLEYIHPGSINKYVQERCRAMTESVVRNFTRHIVSGLAYLHSKKTIHRDIKGANLLVDANGVVKLADFGLAKHLTGQATDLSLKGSPHWMAPEVLQAAMRKDTNSELAFAVDIWSLGCTVIEMLTGKPPWSDFSGVQAMFNVLNKSPPIPDTLSPEGKDFLEQCFRRRPADRPTAARLLKHPFLRNSCDQSVRSCLQELSGMAISSPNDNRNHNKHLKSVLPSIHVKNGELPDNRTHHSSSECLQSCLKVSESGCTPRLSPRSTLDTSSPELNFNSRNISPSNVSRSSPKGPSENIYAFGYSVNVTHGTAEFFGGLKEGKS</sequence>
<feature type="compositionally biased region" description="Low complexity" evidence="10">
    <location>
        <begin position="99"/>
        <end position="109"/>
    </location>
</feature>
<dbReference type="PANTHER" id="PTHR48016:SF12">
    <property type="entry name" value="PROTEIN KINASE DOMAIN-CONTAINING PROTEIN"/>
    <property type="match status" value="1"/>
</dbReference>
<feature type="compositionally biased region" description="Low complexity" evidence="10">
    <location>
        <begin position="57"/>
        <end position="70"/>
    </location>
</feature>
<reference evidence="12 13" key="1">
    <citation type="submission" date="2024-11" db="EMBL/GenBank/DDBJ databases">
        <title>A near-complete genome assembly of Cinchona calisaya.</title>
        <authorList>
            <person name="Lian D.C."/>
            <person name="Zhao X.W."/>
            <person name="Wei L."/>
        </authorList>
    </citation>
    <scope>NUCLEOTIDE SEQUENCE [LARGE SCALE GENOMIC DNA]</scope>
    <source>
        <tissue evidence="12">Nenye</tissue>
    </source>
</reference>
<dbReference type="AlphaFoldDB" id="A0ABD2YFZ8"/>
<dbReference type="EMBL" id="JBJUIK010000014">
    <property type="protein sequence ID" value="KAL3505219.1"/>
    <property type="molecule type" value="Genomic_DNA"/>
</dbReference>
<feature type="region of interest" description="Disordered" evidence="10">
    <location>
        <begin position="213"/>
        <end position="286"/>
    </location>
</feature>
<dbReference type="GO" id="GO:0005524">
    <property type="term" value="F:ATP binding"/>
    <property type="evidence" value="ECO:0007669"/>
    <property type="project" value="UniProtKB-UniRule"/>
</dbReference>
<dbReference type="PROSITE" id="PS50011">
    <property type="entry name" value="PROTEIN_KINASE_DOM"/>
    <property type="match status" value="1"/>
</dbReference>
<keyword evidence="5" id="KW-0418">Kinase</keyword>
<evidence type="ECO:0000256" key="4">
    <source>
        <dbReference type="ARBA" id="ARBA00022741"/>
    </source>
</evidence>
<feature type="compositionally biased region" description="Polar residues" evidence="10">
    <location>
        <begin position="218"/>
        <end position="240"/>
    </location>
</feature>
<protein>
    <recommendedName>
        <fullName evidence="2">mitogen-activated protein kinase kinase kinase</fullName>
        <ecNumber evidence="2">2.7.11.25</ecNumber>
    </recommendedName>
</protein>
<dbReference type="PANTHER" id="PTHR48016">
    <property type="entry name" value="MAP KINASE KINASE KINASE SSK2-RELATED-RELATED"/>
    <property type="match status" value="1"/>
</dbReference>
<dbReference type="FunFam" id="1.10.510.10:FF:001239">
    <property type="entry name" value="Predicted protein"/>
    <property type="match status" value="1"/>
</dbReference>
<feature type="compositionally biased region" description="Polar residues" evidence="10">
    <location>
        <begin position="630"/>
        <end position="659"/>
    </location>
</feature>
<feature type="region of interest" description="Disordered" evidence="10">
    <location>
        <begin position="622"/>
        <end position="660"/>
    </location>
</feature>
<comment type="catalytic activity">
    <reaction evidence="8">
        <text>L-seryl-[protein] + ATP = O-phospho-L-seryl-[protein] + ADP + H(+)</text>
        <dbReference type="Rhea" id="RHEA:17989"/>
        <dbReference type="Rhea" id="RHEA-COMP:9863"/>
        <dbReference type="Rhea" id="RHEA-COMP:11604"/>
        <dbReference type="ChEBI" id="CHEBI:15378"/>
        <dbReference type="ChEBI" id="CHEBI:29999"/>
        <dbReference type="ChEBI" id="CHEBI:30616"/>
        <dbReference type="ChEBI" id="CHEBI:83421"/>
        <dbReference type="ChEBI" id="CHEBI:456216"/>
        <dbReference type="EC" id="2.7.11.25"/>
    </reaction>
</comment>
<evidence type="ECO:0000256" key="5">
    <source>
        <dbReference type="ARBA" id="ARBA00022777"/>
    </source>
</evidence>
<dbReference type="EC" id="2.7.11.25" evidence="2"/>
<dbReference type="InterPro" id="IPR011009">
    <property type="entry name" value="Kinase-like_dom_sf"/>
</dbReference>
<keyword evidence="13" id="KW-1185">Reference proteome</keyword>
<dbReference type="InterPro" id="IPR050538">
    <property type="entry name" value="MAP_kinase_kinase_kinase"/>
</dbReference>
<gene>
    <name evidence="12" type="ORF">ACH5RR_035060</name>
</gene>
<feature type="region of interest" description="Disordered" evidence="10">
    <location>
        <begin position="1"/>
        <end position="131"/>
    </location>
</feature>
<evidence type="ECO:0000256" key="3">
    <source>
        <dbReference type="ARBA" id="ARBA00022679"/>
    </source>
</evidence>
<evidence type="ECO:0000259" key="11">
    <source>
        <dbReference type="PROSITE" id="PS50011"/>
    </source>
</evidence>
<dbReference type="Gene3D" id="1.10.510.10">
    <property type="entry name" value="Transferase(Phosphotransferase) domain 1"/>
    <property type="match status" value="1"/>
</dbReference>
<dbReference type="GO" id="GO:0004709">
    <property type="term" value="F:MAP kinase kinase kinase activity"/>
    <property type="evidence" value="ECO:0007669"/>
    <property type="project" value="UniProtKB-EC"/>
</dbReference>
<evidence type="ECO:0000256" key="2">
    <source>
        <dbReference type="ARBA" id="ARBA00012406"/>
    </source>
</evidence>
<dbReference type="Pfam" id="PF00069">
    <property type="entry name" value="Pkinase"/>
    <property type="match status" value="1"/>
</dbReference>
<evidence type="ECO:0000313" key="12">
    <source>
        <dbReference type="EMBL" id="KAL3505219.1"/>
    </source>
</evidence>
<organism evidence="12 13">
    <name type="scientific">Cinchona calisaya</name>
    <dbReference type="NCBI Taxonomy" id="153742"/>
    <lineage>
        <taxon>Eukaryota</taxon>
        <taxon>Viridiplantae</taxon>
        <taxon>Streptophyta</taxon>
        <taxon>Embryophyta</taxon>
        <taxon>Tracheophyta</taxon>
        <taxon>Spermatophyta</taxon>
        <taxon>Magnoliopsida</taxon>
        <taxon>eudicotyledons</taxon>
        <taxon>Gunneridae</taxon>
        <taxon>Pentapetalae</taxon>
        <taxon>asterids</taxon>
        <taxon>lamiids</taxon>
        <taxon>Gentianales</taxon>
        <taxon>Rubiaceae</taxon>
        <taxon>Cinchonoideae</taxon>
        <taxon>Cinchoneae</taxon>
        <taxon>Cinchona</taxon>
    </lineage>
</organism>
<evidence type="ECO:0000256" key="6">
    <source>
        <dbReference type="ARBA" id="ARBA00022840"/>
    </source>
</evidence>
<dbReference type="InterPro" id="IPR017441">
    <property type="entry name" value="Protein_kinase_ATP_BS"/>
</dbReference>
<comment type="similarity">
    <text evidence="1">Belongs to the protein kinase superfamily. STE Ser/Thr protein kinase family. MAP kinase kinase kinase subfamily.</text>
</comment>